<organism evidence="5 6">
    <name type="scientific">Nematostella vectensis</name>
    <name type="common">Starlet sea anemone</name>
    <dbReference type="NCBI Taxonomy" id="45351"/>
    <lineage>
        <taxon>Eukaryota</taxon>
        <taxon>Metazoa</taxon>
        <taxon>Cnidaria</taxon>
        <taxon>Anthozoa</taxon>
        <taxon>Hexacorallia</taxon>
        <taxon>Actiniaria</taxon>
        <taxon>Edwardsiidae</taxon>
        <taxon>Nematostella</taxon>
    </lineage>
</organism>
<dbReference type="Gene3D" id="1.10.1040.10">
    <property type="entry name" value="N-(1-d-carboxylethyl)-l-norvaline Dehydrogenase, domain 2"/>
    <property type="match status" value="1"/>
</dbReference>
<dbReference type="PANTHER" id="PTHR48075">
    <property type="entry name" value="3-HYDROXYACYL-COA DEHYDROGENASE FAMILY PROTEIN"/>
    <property type="match status" value="1"/>
</dbReference>
<dbReference type="SUPFAM" id="SSF48179">
    <property type="entry name" value="6-phosphogluconate dehydrogenase C-terminal domain-like"/>
    <property type="match status" value="1"/>
</dbReference>
<evidence type="ECO:0000256" key="2">
    <source>
        <dbReference type="ARBA" id="ARBA00023002"/>
    </source>
</evidence>
<dbReference type="OMA" id="MRYALMG"/>
<dbReference type="InterPro" id="IPR006180">
    <property type="entry name" value="3-OHacyl-CoA_DH_CS"/>
</dbReference>
<dbReference type="AlphaFoldDB" id="A7SBT1"/>
<dbReference type="FunFam" id="3.40.50.720:FF:000356">
    <property type="entry name" value="Lambda-crystallin homolog"/>
    <property type="match status" value="1"/>
</dbReference>
<dbReference type="GO" id="GO:0006631">
    <property type="term" value="P:fatty acid metabolic process"/>
    <property type="evidence" value="ECO:0007669"/>
    <property type="project" value="InterPro"/>
</dbReference>
<protein>
    <recommendedName>
        <fullName evidence="7">Lambda-crystallin homolog</fullName>
    </recommendedName>
</protein>
<dbReference type="KEGG" id="nve:5510436"/>
<dbReference type="Proteomes" id="UP000001593">
    <property type="component" value="Unassembled WGS sequence"/>
</dbReference>
<dbReference type="InterPro" id="IPR013328">
    <property type="entry name" value="6PGD_dom2"/>
</dbReference>
<dbReference type="GO" id="GO:0050104">
    <property type="term" value="F:L-gulonate 3-dehydrogenase activity"/>
    <property type="evidence" value="ECO:0000318"/>
    <property type="project" value="GO_Central"/>
</dbReference>
<dbReference type="SUPFAM" id="SSF51735">
    <property type="entry name" value="NAD(P)-binding Rossmann-fold domains"/>
    <property type="match status" value="1"/>
</dbReference>
<dbReference type="InterPro" id="IPR008927">
    <property type="entry name" value="6-PGluconate_DH-like_C_sf"/>
</dbReference>
<keyword evidence="2" id="KW-0560">Oxidoreductase</keyword>
<evidence type="ECO:0000259" key="3">
    <source>
        <dbReference type="Pfam" id="PF00725"/>
    </source>
</evidence>
<dbReference type="STRING" id="45351.A7SBT1"/>
<dbReference type="InterPro" id="IPR036291">
    <property type="entry name" value="NAD(P)-bd_dom_sf"/>
</dbReference>
<dbReference type="EMBL" id="DS469618">
    <property type="protein sequence ID" value="EDO38824.1"/>
    <property type="molecule type" value="Genomic_DNA"/>
</dbReference>
<dbReference type="NCBIfam" id="NF004783">
    <property type="entry name" value="PRK06129.1"/>
    <property type="match status" value="1"/>
</dbReference>
<gene>
    <name evidence="5" type="ORF">NEMVEDRAFT_v1g168735</name>
</gene>
<dbReference type="PROSITE" id="PS00067">
    <property type="entry name" value="3HCDH"/>
    <property type="match status" value="1"/>
</dbReference>
<proteinExistence type="inferred from homology"/>
<sequence>MTSSTEKGKVAVIGSGLIGRAWSTLFSSAGYHVALYDTVSSQLVNAKEAIISQLQELESKELLKGRHCKTAQEAFKLVTTTDDLPQALNGVFYVQECTPENLELKKKVFQNLEATLSSSEVILASSTSCIMPSKFTESLQLRQRCIVAHPINPPYYVPLVEVIPAPWTDASVIEQTIKLMKDIGQSPVLLKKETNGFIVNRLQYALIAEAWRLVEEGICSPEDVDTTMTEGLGLRYSLIGPFETMHLNADGIRDYCQRYGDNIHHIVKNSTIPSPLTGATLDTVEEDLCQTMPLDKLSDRRALRDRRLAALAVFRAQEKEDN</sequence>
<comment type="similarity">
    <text evidence="1">Belongs to the 3-hydroxyacyl-CoA dehydrogenase family.</text>
</comment>
<accession>A7SBT1</accession>
<evidence type="ECO:0000313" key="5">
    <source>
        <dbReference type="EMBL" id="EDO38824.1"/>
    </source>
</evidence>
<dbReference type="InterPro" id="IPR006108">
    <property type="entry name" value="3HC_DH_C"/>
</dbReference>
<evidence type="ECO:0000259" key="4">
    <source>
        <dbReference type="Pfam" id="PF02737"/>
    </source>
</evidence>
<dbReference type="eggNOG" id="KOG2305">
    <property type="taxonomic scope" value="Eukaryota"/>
</dbReference>
<name>A7SBT1_NEMVE</name>
<reference evidence="5 6" key="1">
    <citation type="journal article" date="2007" name="Science">
        <title>Sea anemone genome reveals ancestral eumetazoan gene repertoire and genomic organization.</title>
        <authorList>
            <person name="Putnam N.H."/>
            <person name="Srivastava M."/>
            <person name="Hellsten U."/>
            <person name="Dirks B."/>
            <person name="Chapman J."/>
            <person name="Salamov A."/>
            <person name="Terry A."/>
            <person name="Shapiro H."/>
            <person name="Lindquist E."/>
            <person name="Kapitonov V.V."/>
            <person name="Jurka J."/>
            <person name="Genikhovich G."/>
            <person name="Grigoriev I.V."/>
            <person name="Lucas S.M."/>
            <person name="Steele R.E."/>
            <person name="Finnerty J.R."/>
            <person name="Technau U."/>
            <person name="Martindale M.Q."/>
            <person name="Rokhsar D.S."/>
        </authorList>
    </citation>
    <scope>NUCLEOTIDE SEQUENCE [LARGE SCALE GENOMIC DNA]</scope>
    <source>
        <strain evidence="6">CH2 X CH6</strain>
    </source>
</reference>
<dbReference type="OrthoDB" id="2021159at2759"/>
<evidence type="ECO:0008006" key="7">
    <source>
        <dbReference type="Google" id="ProtNLM"/>
    </source>
</evidence>
<dbReference type="HOGENOM" id="CLU_009834_0_0_1"/>
<dbReference type="InterPro" id="IPR006176">
    <property type="entry name" value="3-OHacyl-CoA_DH_NAD-bd"/>
</dbReference>
<dbReference type="PANTHER" id="PTHR48075:SF1">
    <property type="entry name" value="LAMBDA-CRYSTALLIN HOMOLOG"/>
    <property type="match status" value="1"/>
</dbReference>
<dbReference type="Pfam" id="PF00725">
    <property type="entry name" value="3HCDH"/>
    <property type="match status" value="1"/>
</dbReference>
<dbReference type="Gene3D" id="3.40.50.720">
    <property type="entry name" value="NAD(P)-binding Rossmann-like Domain"/>
    <property type="match status" value="1"/>
</dbReference>
<dbReference type="Pfam" id="PF02737">
    <property type="entry name" value="3HCDH_N"/>
    <property type="match status" value="1"/>
</dbReference>
<dbReference type="GO" id="GO:0070403">
    <property type="term" value="F:NAD+ binding"/>
    <property type="evidence" value="ECO:0007669"/>
    <property type="project" value="InterPro"/>
</dbReference>
<feature type="domain" description="3-hydroxyacyl-CoA dehydrogenase C-terminal" evidence="3">
    <location>
        <begin position="196"/>
        <end position="262"/>
    </location>
</feature>
<evidence type="ECO:0000256" key="1">
    <source>
        <dbReference type="ARBA" id="ARBA00009463"/>
    </source>
</evidence>
<evidence type="ECO:0000313" key="6">
    <source>
        <dbReference type="Proteomes" id="UP000001593"/>
    </source>
</evidence>
<keyword evidence="6" id="KW-1185">Reference proteome</keyword>
<dbReference type="PhylomeDB" id="A7SBT1"/>
<dbReference type="InParanoid" id="A7SBT1"/>
<feature type="domain" description="3-hydroxyacyl-CoA dehydrogenase NAD binding" evidence="4">
    <location>
        <begin position="9"/>
        <end position="192"/>
    </location>
</feature>